<feature type="domain" description="Rho termination factor-like N-terminal" evidence="1">
    <location>
        <begin position="5"/>
        <end position="47"/>
    </location>
</feature>
<organism evidence="2">
    <name type="scientific">hydrothermal vent metagenome</name>
    <dbReference type="NCBI Taxonomy" id="652676"/>
    <lineage>
        <taxon>unclassified sequences</taxon>
        <taxon>metagenomes</taxon>
        <taxon>ecological metagenomes</taxon>
    </lineage>
</organism>
<dbReference type="SMART" id="SM00959">
    <property type="entry name" value="Rho_N"/>
    <property type="match status" value="1"/>
</dbReference>
<evidence type="ECO:0000313" key="2">
    <source>
        <dbReference type="EMBL" id="VAW57248.1"/>
    </source>
</evidence>
<dbReference type="EMBL" id="UOFF01000365">
    <property type="protein sequence ID" value="VAW57248.1"/>
    <property type="molecule type" value="Genomic_DNA"/>
</dbReference>
<proteinExistence type="predicted"/>
<dbReference type="Gene3D" id="1.10.720.10">
    <property type="match status" value="1"/>
</dbReference>
<feature type="non-terminal residue" evidence="2">
    <location>
        <position position="58"/>
    </location>
</feature>
<gene>
    <name evidence="2" type="ORF">MNBD_GAMMA07-1345</name>
</gene>
<name>A0A3B0WMM5_9ZZZZ</name>
<dbReference type="InterPro" id="IPR036269">
    <property type="entry name" value="Rho_N_sf"/>
</dbReference>
<dbReference type="Pfam" id="PF07498">
    <property type="entry name" value="Rho_N"/>
    <property type="match status" value="1"/>
</dbReference>
<reference evidence="2" key="1">
    <citation type="submission" date="2018-06" db="EMBL/GenBank/DDBJ databases">
        <authorList>
            <person name="Zhirakovskaya E."/>
        </authorList>
    </citation>
    <scope>NUCLEOTIDE SEQUENCE</scope>
</reference>
<dbReference type="SUPFAM" id="SSF68912">
    <property type="entry name" value="Rho N-terminal domain-like"/>
    <property type="match status" value="1"/>
</dbReference>
<accession>A0A3B0WMM5</accession>
<sequence>MNLTELKKEAPAELVNIAQSMNLDNLARAKKQDIIFAILKAHAKGGEDIFGDGVLEIL</sequence>
<dbReference type="GO" id="GO:0006353">
    <property type="term" value="P:DNA-templated transcription termination"/>
    <property type="evidence" value="ECO:0007669"/>
    <property type="project" value="InterPro"/>
</dbReference>
<protein>
    <submittedName>
        <fullName evidence="2">Transcription termination factor Rho</fullName>
    </submittedName>
</protein>
<dbReference type="InterPro" id="IPR011112">
    <property type="entry name" value="Rho-like_N"/>
</dbReference>
<dbReference type="AlphaFoldDB" id="A0A3B0WMM5"/>
<evidence type="ECO:0000259" key="1">
    <source>
        <dbReference type="SMART" id="SM00959"/>
    </source>
</evidence>